<feature type="active site" description="O-(5'-phospho-DNA)-tyrosine intermediate" evidence="10">
    <location>
        <position position="157"/>
    </location>
</feature>
<comment type="catalytic activity">
    <reaction evidence="1 10">
        <text>ATP-dependent breakage, passage and rejoining of double-stranded DNA.</text>
        <dbReference type="EC" id="5.6.2.2"/>
    </reaction>
</comment>
<keyword evidence="8 10" id="KW-0238">DNA-binding</keyword>
<dbReference type="EMBL" id="AP024448">
    <property type="protein sequence ID" value="BCS27538.1"/>
    <property type="molecule type" value="Genomic_DNA"/>
</dbReference>
<comment type="similarity">
    <text evidence="3 10">Belongs to the TOP6A family.</text>
</comment>
<dbReference type="PRINTS" id="PR01550">
    <property type="entry name" value="TOP6AFAMILY"/>
</dbReference>
<evidence type="ECO:0000256" key="6">
    <source>
        <dbReference type="ARBA" id="ARBA00022842"/>
    </source>
</evidence>
<dbReference type="GO" id="GO:0005524">
    <property type="term" value="F:ATP binding"/>
    <property type="evidence" value="ECO:0007669"/>
    <property type="project" value="InterPro"/>
</dbReference>
<feature type="domain" description="Topoisomerase 6 subunit A/Spo11 TOPRIM" evidence="12">
    <location>
        <begin position="239"/>
        <end position="409"/>
    </location>
</feature>
<evidence type="ECO:0000256" key="5">
    <source>
        <dbReference type="ARBA" id="ARBA00022723"/>
    </source>
</evidence>
<evidence type="ECO:0000256" key="8">
    <source>
        <dbReference type="ARBA" id="ARBA00023125"/>
    </source>
</evidence>
<feature type="domain" description="Spo11/DNA topoisomerase VI subunit A N-terminal" evidence="11">
    <location>
        <begin position="128"/>
        <end position="189"/>
    </location>
</feature>
<evidence type="ECO:0000256" key="10">
    <source>
        <dbReference type="PROSITE-ProRule" id="PRU01385"/>
    </source>
</evidence>
<evidence type="ECO:0000256" key="9">
    <source>
        <dbReference type="ARBA" id="ARBA00023235"/>
    </source>
</evidence>
<dbReference type="GO" id="GO:0000228">
    <property type="term" value="C:nuclear chromosome"/>
    <property type="evidence" value="ECO:0007669"/>
    <property type="project" value="TreeGrafter"/>
</dbReference>
<dbReference type="OrthoDB" id="5377392at2759"/>
<dbReference type="SUPFAM" id="SSF56726">
    <property type="entry name" value="DNA topoisomerase IV, alpha subunit"/>
    <property type="match status" value="1"/>
</dbReference>
<keyword evidence="9 10" id="KW-0413">Isomerase</keyword>
<evidence type="ECO:0000313" key="13">
    <source>
        <dbReference type="EMBL" id="BCS27538.1"/>
    </source>
</evidence>
<dbReference type="FunFam" id="3.40.1360.10:FF:000018">
    <property type="entry name" value="Type II DNA topoisomerase VI subunit A"/>
    <property type="match status" value="1"/>
</dbReference>
<dbReference type="PROSITE" id="PS52041">
    <property type="entry name" value="TOPO_IIB"/>
    <property type="match status" value="1"/>
</dbReference>
<keyword evidence="5" id="KW-0479">Metal-binding</keyword>
<proteinExistence type="inferred from homology"/>
<dbReference type="InterPro" id="IPR036388">
    <property type="entry name" value="WH-like_DNA-bd_sf"/>
</dbReference>
<dbReference type="InterPro" id="IPR013049">
    <property type="entry name" value="Spo11/TopoVI_A_N"/>
</dbReference>
<dbReference type="Pfam" id="PF04406">
    <property type="entry name" value="TP6A_N"/>
    <property type="match status" value="1"/>
</dbReference>
<keyword evidence="6" id="KW-0460">Magnesium</keyword>
<dbReference type="PANTHER" id="PTHR10848">
    <property type="entry name" value="MEIOTIC RECOMBINATION PROTEIN SPO11"/>
    <property type="match status" value="1"/>
</dbReference>
<dbReference type="Pfam" id="PF21180">
    <property type="entry name" value="TOP6A-Spo11_Toprim"/>
    <property type="match status" value="1"/>
</dbReference>
<reference evidence="13" key="1">
    <citation type="submission" date="2021-01" db="EMBL/GenBank/DDBJ databases">
        <authorList>
            <consortium name="Aspergillus puulaauensis MK2 genome sequencing consortium"/>
            <person name="Kazuki M."/>
            <person name="Futagami T."/>
        </authorList>
    </citation>
    <scope>NUCLEOTIDE SEQUENCE</scope>
    <source>
        <strain evidence="13">MK2</strain>
    </source>
</reference>
<gene>
    <name evidence="13" type="ORF">APUU_60586S</name>
</gene>
<dbReference type="PANTHER" id="PTHR10848:SF0">
    <property type="entry name" value="MEIOTIC RECOMBINATION PROTEIN SPO11"/>
    <property type="match status" value="1"/>
</dbReference>
<dbReference type="InterPro" id="IPR036078">
    <property type="entry name" value="Spo11/TopoVI_A_sf"/>
</dbReference>
<reference evidence="13" key="2">
    <citation type="submission" date="2021-02" db="EMBL/GenBank/DDBJ databases">
        <title>Aspergillus puulaauensis MK2 genome sequence.</title>
        <authorList>
            <person name="Futagami T."/>
            <person name="Mori K."/>
            <person name="Kadooka C."/>
            <person name="Tanaka T."/>
        </authorList>
    </citation>
    <scope>NUCLEOTIDE SEQUENCE</scope>
    <source>
        <strain evidence="13">MK2</strain>
    </source>
</reference>
<name>A0A7R7XVB4_9EURO</name>
<protein>
    <recommendedName>
        <fullName evidence="4">DNA topoisomerase (ATP-hydrolyzing)</fullName>
        <ecNumber evidence="4">5.6.2.2</ecNumber>
    </recommendedName>
</protein>
<keyword evidence="7 10" id="KW-0799">Topoisomerase</keyword>
<dbReference type="GO" id="GO:0042138">
    <property type="term" value="P:meiotic DNA double-strand break formation"/>
    <property type="evidence" value="ECO:0007669"/>
    <property type="project" value="TreeGrafter"/>
</dbReference>
<dbReference type="EC" id="5.6.2.2" evidence="4"/>
<evidence type="ECO:0000256" key="3">
    <source>
        <dbReference type="ARBA" id="ARBA00006559"/>
    </source>
</evidence>
<evidence type="ECO:0000256" key="1">
    <source>
        <dbReference type="ARBA" id="ARBA00000185"/>
    </source>
</evidence>
<dbReference type="GO" id="GO:0007131">
    <property type="term" value="P:reciprocal meiotic recombination"/>
    <property type="evidence" value="ECO:0007669"/>
    <property type="project" value="TreeGrafter"/>
</dbReference>
<comment type="cofactor">
    <cofactor evidence="2">
        <name>Mg(2+)</name>
        <dbReference type="ChEBI" id="CHEBI:18420"/>
    </cofactor>
</comment>
<dbReference type="GO" id="GO:0000706">
    <property type="term" value="P:meiotic DNA double-strand break processing"/>
    <property type="evidence" value="ECO:0007669"/>
    <property type="project" value="TreeGrafter"/>
</dbReference>
<accession>A0A7R7XVB4</accession>
<evidence type="ECO:0000259" key="11">
    <source>
        <dbReference type="Pfam" id="PF04406"/>
    </source>
</evidence>
<dbReference type="RefSeq" id="XP_041559732.1">
    <property type="nucleotide sequence ID" value="XM_041693842.1"/>
</dbReference>
<evidence type="ECO:0000259" key="12">
    <source>
        <dbReference type="Pfam" id="PF21180"/>
    </source>
</evidence>
<dbReference type="Gene3D" id="3.40.1360.10">
    <property type="match status" value="1"/>
</dbReference>
<dbReference type="GO" id="GO:0003677">
    <property type="term" value="F:DNA binding"/>
    <property type="evidence" value="ECO:0007669"/>
    <property type="project" value="UniProtKB-UniRule"/>
</dbReference>
<keyword evidence="14" id="KW-1185">Reference proteome</keyword>
<dbReference type="KEGG" id="apuu:APUU_60586S"/>
<evidence type="ECO:0000256" key="4">
    <source>
        <dbReference type="ARBA" id="ARBA00012895"/>
    </source>
</evidence>
<evidence type="ECO:0000313" key="14">
    <source>
        <dbReference type="Proteomes" id="UP000654913"/>
    </source>
</evidence>
<organism evidence="13 14">
    <name type="scientific">Aspergillus puulaauensis</name>
    <dbReference type="NCBI Taxonomy" id="1220207"/>
    <lineage>
        <taxon>Eukaryota</taxon>
        <taxon>Fungi</taxon>
        <taxon>Dikarya</taxon>
        <taxon>Ascomycota</taxon>
        <taxon>Pezizomycotina</taxon>
        <taxon>Eurotiomycetes</taxon>
        <taxon>Eurotiomycetidae</taxon>
        <taxon>Eurotiales</taxon>
        <taxon>Aspergillaceae</taxon>
        <taxon>Aspergillus</taxon>
    </lineage>
</organism>
<dbReference type="Proteomes" id="UP000654913">
    <property type="component" value="Chromosome 6"/>
</dbReference>
<dbReference type="CDD" id="cd00223">
    <property type="entry name" value="TOPRIM_TopoIIB_SPO"/>
    <property type="match status" value="1"/>
</dbReference>
<sequence length="424" mass="47877">MLPLLHSSSRRKPSLHCPVFLNLASLNTMDIQRESPNSTFIMPTRQSNTQSALARIDKYLEDTLETVLNQLALSEDDQNQDATITLKRRAANATTIFRIDPSTGALGSIRADTTVTYSFPGKDGYEAWRFTIALRILSAIREAVKAGLAISIRDIYYSDPEYFGSQGVVSRFVDDLALTIGVERSDLNVEAAAKGLVTGYYQSTVARDGIVGERESTKDCLIPRVQDLEDLDIPDVDWILIIEKEAVFRRLARSNFHIQSTTGKGILVTGKGYPDLRTRAFIHKIMERIPPSRSGRPPHCYALVDGDPDGMAIMSTYKYGSMAHTHENWKLNIPSLRWLGLRTSEVVESLGPDGDEALMSLTRRDRRKIVSMLSNNPVWAVDGPELEWRVELQRMLMLNVKAEVEILYDREDGLEKWIDREMRR</sequence>
<dbReference type="AlphaFoldDB" id="A0A7R7XVB4"/>
<dbReference type="InterPro" id="IPR034136">
    <property type="entry name" value="TOPRIM_Topo6A/Spo11"/>
</dbReference>
<dbReference type="Gene3D" id="1.10.10.10">
    <property type="entry name" value="Winged helix-like DNA-binding domain superfamily/Winged helix DNA-binding domain"/>
    <property type="match status" value="1"/>
</dbReference>
<evidence type="ECO:0000256" key="2">
    <source>
        <dbReference type="ARBA" id="ARBA00001946"/>
    </source>
</evidence>
<dbReference type="GO" id="GO:0003918">
    <property type="term" value="F:DNA topoisomerase type II (double strand cut, ATP-hydrolyzing) activity"/>
    <property type="evidence" value="ECO:0007669"/>
    <property type="project" value="UniProtKB-UniRule"/>
</dbReference>
<evidence type="ECO:0000256" key="7">
    <source>
        <dbReference type="ARBA" id="ARBA00023029"/>
    </source>
</evidence>
<dbReference type="InterPro" id="IPR002815">
    <property type="entry name" value="Spo11/TopoVI_A"/>
</dbReference>
<dbReference type="GeneID" id="64977543"/>
<dbReference type="GO" id="GO:0046872">
    <property type="term" value="F:metal ion binding"/>
    <property type="evidence" value="ECO:0007669"/>
    <property type="project" value="UniProtKB-KW"/>
</dbReference>